<dbReference type="Proteomes" id="UP000318065">
    <property type="component" value="Chromosome"/>
</dbReference>
<evidence type="ECO:0000256" key="2">
    <source>
        <dbReference type="ARBA" id="ARBA00005417"/>
    </source>
</evidence>
<dbReference type="Pfam" id="PF00005">
    <property type="entry name" value="ABC_tran"/>
    <property type="match status" value="1"/>
</dbReference>
<dbReference type="InterPro" id="IPR027417">
    <property type="entry name" value="P-loop_NTPase"/>
</dbReference>
<sequence length="284" mass="30720">MIEAENLSFSYRTGEEDAVPALRGVDLRLGPGEFVALIGHNGSGKSTLVRLLVAVLHPTGGELRVDGVPVRPGNELEVRRRVAVVFQNPDDQLVMNRVVDDVAFGPENLGLEREEIARRVDFALWALGLEDLAGHLVEELSPGQKQRVAIAGALAMRPRFLVLDEPTSLLPEPVARRLILTLRELNRREGTGVIHVTHSMSEAALFERVVVLDGGRVLMDGTPAQVFRRSEELRGAGLDVPLAVELAGRLRARGLPLGEDVLDAASLREALAGLRGTRAEACGP</sequence>
<evidence type="ECO:0000256" key="5">
    <source>
        <dbReference type="ARBA" id="ARBA00022741"/>
    </source>
</evidence>
<keyword evidence="3" id="KW-0813">Transport</keyword>
<dbReference type="RefSeq" id="WP_143527875.1">
    <property type="nucleotide sequence ID" value="NZ_AP019791.1"/>
</dbReference>
<keyword evidence="6 10" id="KW-0067">ATP-binding</keyword>
<dbReference type="PROSITE" id="PS00211">
    <property type="entry name" value="ABC_TRANSPORTER_1"/>
    <property type="match status" value="1"/>
</dbReference>
<dbReference type="PANTHER" id="PTHR43553:SF24">
    <property type="entry name" value="ENERGY-COUPLING FACTOR TRANSPORTER ATP-BINDING PROTEIN ECFA1"/>
    <property type="match status" value="1"/>
</dbReference>
<dbReference type="PANTHER" id="PTHR43553">
    <property type="entry name" value="HEAVY METAL TRANSPORTER"/>
    <property type="match status" value="1"/>
</dbReference>
<feature type="domain" description="ABC transporter" evidence="9">
    <location>
        <begin position="2"/>
        <end position="239"/>
    </location>
</feature>
<dbReference type="InterPro" id="IPR015856">
    <property type="entry name" value="ABC_transpr_CbiO/EcfA_su"/>
</dbReference>
<dbReference type="Gene3D" id="3.40.50.300">
    <property type="entry name" value="P-loop containing nucleotide triphosphate hydrolases"/>
    <property type="match status" value="1"/>
</dbReference>
<dbReference type="CDD" id="cd03225">
    <property type="entry name" value="ABC_cobalt_CbiO_domain1"/>
    <property type="match status" value="1"/>
</dbReference>
<dbReference type="InterPro" id="IPR017871">
    <property type="entry name" value="ABC_transporter-like_CS"/>
</dbReference>
<proteinExistence type="inferred from homology"/>
<comment type="similarity">
    <text evidence="2">Belongs to the ABC transporter superfamily.</text>
</comment>
<dbReference type="InterPro" id="IPR050095">
    <property type="entry name" value="ECF_ABC_transporter_ATP-bd"/>
</dbReference>
<evidence type="ECO:0000256" key="3">
    <source>
        <dbReference type="ARBA" id="ARBA00022448"/>
    </source>
</evidence>
<gene>
    <name evidence="10" type="primary">ecfA1</name>
    <name evidence="10" type="ORF">RxyAA322_16950</name>
</gene>
<dbReference type="EMBL" id="AP019791">
    <property type="protein sequence ID" value="BBL79841.1"/>
    <property type="molecule type" value="Genomic_DNA"/>
</dbReference>
<evidence type="ECO:0000256" key="8">
    <source>
        <dbReference type="ARBA" id="ARBA00023136"/>
    </source>
</evidence>
<evidence type="ECO:0000259" key="9">
    <source>
        <dbReference type="PROSITE" id="PS50893"/>
    </source>
</evidence>
<evidence type="ECO:0000256" key="4">
    <source>
        <dbReference type="ARBA" id="ARBA00022475"/>
    </source>
</evidence>
<accession>A0A510HIN9</accession>
<protein>
    <submittedName>
        <fullName evidence="10">Energy-coupling factor transporter ATP-binding protein EcfA1</fullName>
    </submittedName>
</protein>
<dbReference type="SMART" id="SM00382">
    <property type="entry name" value="AAA"/>
    <property type="match status" value="1"/>
</dbReference>
<evidence type="ECO:0000256" key="7">
    <source>
        <dbReference type="ARBA" id="ARBA00022967"/>
    </source>
</evidence>
<dbReference type="FunFam" id="3.40.50.300:FF:000224">
    <property type="entry name" value="Energy-coupling factor transporter ATP-binding protein EcfA"/>
    <property type="match status" value="1"/>
</dbReference>
<keyword evidence="5" id="KW-0547">Nucleotide-binding</keyword>
<keyword evidence="4" id="KW-1003">Cell membrane</keyword>
<dbReference type="AlphaFoldDB" id="A0A510HIN9"/>
<keyword evidence="11" id="KW-1185">Reference proteome</keyword>
<dbReference type="GO" id="GO:0016887">
    <property type="term" value="F:ATP hydrolysis activity"/>
    <property type="evidence" value="ECO:0007669"/>
    <property type="project" value="InterPro"/>
</dbReference>
<dbReference type="InterPro" id="IPR003593">
    <property type="entry name" value="AAA+_ATPase"/>
</dbReference>
<evidence type="ECO:0000256" key="6">
    <source>
        <dbReference type="ARBA" id="ARBA00022840"/>
    </source>
</evidence>
<keyword evidence="8" id="KW-0472">Membrane</keyword>
<dbReference type="GO" id="GO:0043190">
    <property type="term" value="C:ATP-binding cassette (ABC) transporter complex"/>
    <property type="evidence" value="ECO:0007669"/>
    <property type="project" value="TreeGrafter"/>
</dbReference>
<keyword evidence="7" id="KW-1278">Translocase</keyword>
<evidence type="ECO:0000313" key="10">
    <source>
        <dbReference type="EMBL" id="BBL79841.1"/>
    </source>
</evidence>
<dbReference type="OrthoDB" id="9806471at2"/>
<dbReference type="GO" id="GO:0005524">
    <property type="term" value="F:ATP binding"/>
    <property type="evidence" value="ECO:0007669"/>
    <property type="project" value="UniProtKB-KW"/>
</dbReference>
<dbReference type="InterPro" id="IPR003439">
    <property type="entry name" value="ABC_transporter-like_ATP-bd"/>
</dbReference>
<organism evidence="10 11">
    <name type="scientific">Rubrobacter xylanophilus</name>
    <dbReference type="NCBI Taxonomy" id="49319"/>
    <lineage>
        <taxon>Bacteria</taxon>
        <taxon>Bacillati</taxon>
        <taxon>Actinomycetota</taxon>
        <taxon>Rubrobacteria</taxon>
        <taxon>Rubrobacterales</taxon>
        <taxon>Rubrobacteraceae</taxon>
        <taxon>Rubrobacter</taxon>
    </lineage>
</organism>
<comment type="subcellular location">
    <subcellularLocation>
        <location evidence="1">Cell membrane</location>
    </subcellularLocation>
</comment>
<evidence type="ECO:0000256" key="1">
    <source>
        <dbReference type="ARBA" id="ARBA00004236"/>
    </source>
</evidence>
<dbReference type="GO" id="GO:0042626">
    <property type="term" value="F:ATPase-coupled transmembrane transporter activity"/>
    <property type="evidence" value="ECO:0007669"/>
    <property type="project" value="TreeGrafter"/>
</dbReference>
<name>A0A510HIN9_9ACTN</name>
<dbReference type="PROSITE" id="PS50893">
    <property type="entry name" value="ABC_TRANSPORTER_2"/>
    <property type="match status" value="1"/>
</dbReference>
<reference evidence="10" key="1">
    <citation type="journal article" date="2019" name="Microbiol. Resour. Announc.">
        <title>Complete Genome Sequence of Rubrobacter xylanophilus Strain AA3-22, Isolated from Arima Onsen in Japan.</title>
        <authorList>
            <person name="Tomariguchi N."/>
            <person name="Miyazaki K."/>
        </authorList>
    </citation>
    <scope>NUCLEOTIDE SEQUENCE [LARGE SCALE GENOMIC DNA]</scope>
    <source>
        <strain evidence="10">AA3-22</strain>
    </source>
</reference>
<evidence type="ECO:0000313" key="11">
    <source>
        <dbReference type="Proteomes" id="UP000318065"/>
    </source>
</evidence>
<dbReference type="SUPFAM" id="SSF52540">
    <property type="entry name" value="P-loop containing nucleoside triphosphate hydrolases"/>
    <property type="match status" value="1"/>
</dbReference>